<proteinExistence type="predicted"/>
<dbReference type="RefSeq" id="WP_091398693.1">
    <property type="nucleotide sequence ID" value="NZ_BKAI01000010.1"/>
</dbReference>
<evidence type="ECO:0000313" key="4">
    <source>
        <dbReference type="EMBL" id="SDK51423.1"/>
    </source>
</evidence>
<sequence>MKKLYVIALLQWFGLQLANAQVFEVDTIQYSGSSEKMINLVILGDGYTESQQDLFITKANDFSNSLFSKIPWSNYKNYFNVFAVKVISVESGVKHPNTASDCGSANPAVPASNPNNYFGSSFDASGIHRLVTIQSNSRVMQVLAANVPNYDHAIVLANTSYYGGSGGAIAVSTTHPDGYEITAHELGHSFGNLGDEYYAGDIYFFERPNMTGESDPTLIKWKNWLAPDDSNIDIVNYCCGGATAQWYRPTSNRCKMEVLGKPYCSVCKEALIEKIHTLVNPVSAYTPTTLNISSSDALLDFNLSELIKPIPNTLHIRWQLDATVFDNNSETFQVDQNALSIGTHTLTAGVTDYTNQVRTTAHSEVHYSSVIWTISKTALGIQAVANDIQLSFGLYPNPTAGIFTIALELSKPGKVTIDMVSLDGKIVKQIPPATVSAGKYQQNLNIENLANGSYLVSVNVDGSVYTKTLVKQN</sequence>
<dbReference type="NCBIfam" id="TIGR04183">
    <property type="entry name" value="Por_Secre_tail"/>
    <property type="match status" value="1"/>
</dbReference>
<dbReference type="InterPro" id="IPR024079">
    <property type="entry name" value="MetalloPept_cat_dom_sf"/>
</dbReference>
<feature type="signal peptide" evidence="2">
    <location>
        <begin position="1"/>
        <end position="20"/>
    </location>
</feature>
<keyword evidence="5" id="KW-1185">Reference proteome</keyword>
<evidence type="ECO:0000259" key="3">
    <source>
        <dbReference type="Pfam" id="PF18962"/>
    </source>
</evidence>
<dbReference type="STRING" id="1128970.SAMN04487935_3539"/>
<dbReference type="Pfam" id="PF09471">
    <property type="entry name" value="Peptidase_M64"/>
    <property type="match status" value="1"/>
</dbReference>
<dbReference type="OrthoDB" id="1288696at2"/>
<protein>
    <submittedName>
        <fullName evidence="4">Por secretion system C-terminal sorting domain-containing protein</fullName>
    </submittedName>
</protein>
<organism evidence="4 5">
    <name type="scientific">Flavobacterium noncentrifugens</name>
    <dbReference type="NCBI Taxonomy" id="1128970"/>
    <lineage>
        <taxon>Bacteria</taxon>
        <taxon>Pseudomonadati</taxon>
        <taxon>Bacteroidota</taxon>
        <taxon>Flavobacteriia</taxon>
        <taxon>Flavobacteriales</taxon>
        <taxon>Flavobacteriaceae</taxon>
        <taxon>Flavobacterium</taxon>
    </lineage>
</organism>
<dbReference type="AlphaFoldDB" id="A0A1G9CIB4"/>
<dbReference type="InterPro" id="IPR019026">
    <property type="entry name" value="Peptidase_M64_IgA"/>
</dbReference>
<evidence type="ECO:0000313" key="5">
    <source>
        <dbReference type="Proteomes" id="UP000199580"/>
    </source>
</evidence>
<accession>A0A1G9CIB4</accession>
<name>A0A1G9CIB4_9FLAO</name>
<dbReference type="Gene3D" id="3.40.390.10">
    <property type="entry name" value="Collagenase (Catalytic Domain)"/>
    <property type="match status" value="1"/>
</dbReference>
<reference evidence="4 5" key="1">
    <citation type="submission" date="2016-10" db="EMBL/GenBank/DDBJ databases">
        <authorList>
            <person name="de Groot N.N."/>
        </authorList>
    </citation>
    <scope>NUCLEOTIDE SEQUENCE [LARGE SCALE GENOMIC DNA]</scope>
    <source>
        <strain evidence="4 5">CGMCC 1.10076</strain>
    </source>
</reference>
<dbReference type="Proteomes" id="UP000199580">
    <property type="component" value="Unassembled WGS sequence"/>
</dbReference>
<feature type="domain" description="Secretion system C-terminal sorting" evidence="3">
    <location>
        <begin position="394"/>
        <end position="469"/>
    </location>
</feature>
<dbReference type="GO" id="GO:0008237">
    <property type="term" value="F:metallopeptidase activity"/>
    <property type="evidence" value="ECO:0007669"/>
    <property type="project" value="InterPro"/>
</dbReference>
<dbReference type="EMBL" id="FNEZ01000007">
    <property type="protein sequence ID" value="SDK51423.1"/>
    <property type="molecule type" value="Genomic_DNA"/>
</dbReference>
<gene>
    <name evidence="4" type="ORF">SAMN04487935_3539</name>
</gene>
<keyword evidence="1 2" id="KW-0732">Signal</keyword>
<dbReference type="Pfam" id="PF18962">
    <property type="entry name" value="Por_Secre_tail"/>
    <property type="match status" value="1"/>
</dbReference>
<dbReference type="InterPro" id="IPR026444">
    <property type="entry name" value="Secre_tail"/>
</dbReference>
<feature type="chain" id="PRO_5011747325" evidence="2">
    <location>
        <begin position="21"/>
        <end position="473"/>
    </location>
</feature>
<evidence type="ECO:0000256" key="1">
    <source>
        <dbReference type="ARBA" id="ARBA00022729"/>
    </source>
</evidence>
<evidence type="ECO:0000256" key="2">
    <source>
        <dbReference type="SAM" id="SignalP"/>
    </source>
</evidence>